<evidence type="ECO:0000313" key="2">
    <source>
        <dbReference type="Proteomes" id="UP000541444"/>
    </source>
</evidence>
<accession>A0A7J7LDX9</accession>
<dbReference type="AlphaFoldDB" id="A0A7J7LDX9"/>
<proteinExistence type="predicted"/>
<dbReference type="EMBL" id="JACGCM010002347">
    <property type="protein sequence ID" value="KAF6140837.1"/>
    <property type="molecule type" value="Genomic_DNA"/>
</dbReference>
<sequence length="74" mass="8700">MEDHCFTQTLKLLLEAYVTWTLHIPKKIRVQTCRTLGHTNTRVDTPTDTSCLDHNLFDIAFRKFSILIHVIQPY</sequence>
<organism evidence="1 2">
    <name type="scientific">Kingdonia uniflora</name>
    <dbReference type="NCBI Taxonomy" id="39325"/>
    <lineage>
        <taxon>Eukaryota</taxon>
        <taxon>Viridiplantae</taxon>
        <taxon>Streptophyta</taxon>
        <taxon>Embryophyta</taxon>
        <taxon>Tracheophyta</taxon>
        <taxon>Spermatophyta</taxon>
        <taxon>Magnoliopsida</taxon>
        <taxon>Ranunculales</taxon>
        <taxon>Circaeasteraceae</taxon>
        <taxon>Kingdonia</taxon>
    </lineage>
</organism>
<protein>
    <submittedName>
        <fullName evidence="1">Uncharacterized protein</fullName>
    </submittedName>
</protein>
<keyword evidence="2" id="KW-1185">Reference proteome</keyword>
<reference evidence="1 2" key="1">
    <citation type="journal article" date="2020" name="IScience">
        <title>Genome Sequencing of the Endangered Kingdonia uniflora (Circaeasteraceae, Ranunculales) Reveals Potential Mechanisms of Evolutionary Specialization.</title>
        <authorList>
            <person name="Sun Y."/>
            <person name="Deng T."/>
            <person name="Zhang A."/>
            <person name="Moore M.J."/>
            <person name="Landis J.B."/>
            <person name="Lin N."/>
            <person name="Zhang H."/>
            <person name="Zhang X."/>
            <person name="Huang J."/>
            <person name="Zhang X."/>
            <person name="Sun H."/>
            <person name="Wang H."/>
        </authorList>
    </citation>
    <scope>NUCLEOTIDE SEQUENCE [LARGE SCALE GENOMIC DNA]</scope>
    <source>
        <strain evidence="1">TB1705</strain>
        <tissue evidence="1">Leaf</tissue>
    </source>
</reference>
<name>A0A7J7LDX9_9MAGN</name>
<comment type="caution">
    <text evidence="1">The sequence shown here is derived from an EMBL/GenBank/DDBJ whole genome shotgun (WGS) entry which is preliminary data.</text>
</comment>
<dbReference type="Proteomes" id="UP000541444">
    <property type="component" value="Unassembled WGS sequence"/>
</dbReference>
<gene>
    <name evidence="1" type="ORF">GIB67_042250</name>
</gene>
<evidence type="ECO:0000313" key="1">
    <source>
        <dbReference type="EMBL" id="KAF6140837.1"/>
    </source>
</evidence>